<accession>A0AA95NFH4</accession>
<protein>
    <submittedName>
        <fullName evidence="1">Uncharacterized protein</fullName>
    </submittedName>
</protein>
<dbReference type="EMBL" id="CP116346">
    <property type="protein sequence ID" value="WIT11118.1"/>
    <property type="molecule type" value="Genomic_DNA"/>
</dbReference>
<evidence type="ECO:0000313" key="2">
    <source>
        <dbReference type="Proteomes" id="UP001177769"/>
    </source>
</evidence>
<sequence>MTKPSTTPDKRTLVDRALDRIKNNRVAAALIILCIGLGALASLTDSLKKLHQVLPAPSKVAVDGQWKSEPFEPYGSGKQTLVLEVKEVAEGGLAGFVRFYDSQGKPASPEFDIQGKRESNKVTLSFVGGLKRSPPSGGPLVPVPESFSGDLSGNDFKLVYERDGYTPIALVAHKVQP</sequence>
<proteinExistence type="predicted"/>
<dbReference type="KEGG" id="pais:PFX98_19765"/>
<dbReference type="AlphaFoldDB" id="A0AA95NFH4"/>
<keyword evidence="2" id="KW-1185">Reference proteome</keyword>
<dbReference type="Proteomes" id="UP001177769">
    <property type="component" value="Chromosome"/>
</dbReference>
<evidence type="ECO:0000313" key="1">
    <source>
        <dbReference type="EMBL" id="WIT11118.1"/>
    </source>
</evidence>
<reference evidence="1" key="1">
    <citation type="submission" date="2023-01" db="EMBL/GenBank/DDBJ databases">
        <title>Whole genome sequence of Paucibacter sp. S2-9 isolated from pond sediment.</title>
        <authorList>
            <person name="Jung J.Y."/>
        </authorList>
    </citation>
    <scope>NUCLEOTIDE SEQUENCE</scope>
    <source>
        <strain evidence="1">S2-9</strain>
    </source>
</reference>
<name>A0AA95NFH4_9BURK</name>
<organism evidence="1 2">
    <name type="scientific">Paucibacter sediminis</name>
    <dbReference type="NCBI Taxonomy" id="3019553"/>
    <lineage>
        <taxon>Bacteria</taxon>
        <taxon>Pseudomonadati</taxon>
        <taxon>Pseudomonadota</taxon>
        <taxon>Betaproteobacteria</taxon>
        <taxon>Burkholderiales</taxon>
        <taxon>Sphaerotilaceae</taxon>
        <taxon>Roseateles</taxon>
    </lineage>
</organism>
<dbReference type="RefSeq" id="WP_285232197.1">
    <property type="nucleotide sequence ID" value="NZ_CP116346.1"/>
</dbReference>
<gene>
    <name evidence="1" type="ORF">PFX98_19765</name>
</gene>